<dbReference type="OrthoDB" id="10249205at2759"/>
<dbReference type="AlphaFoldDB" id="T1KUW4"/>
<dbReference type="NCBIfam" id="NF001679">
    <property type="entry name" value="PRK00440.1"/>
    <property type="match status" value="1"/>
</dbReference>
<dbReference type="PANTHER" id="PTHR11669">
    <property type="entry name" value="REPLICATION FACTOR C / DNA POLYMERASE III GAMMA-TAU SUBUNIT"/>
    <property type="match status" value="1"/>
</dbReference>
<dbReference type="SMART" id="SM00382">
    <property type="entry name" value="AAA"/>
    <property type="match status" value="1"/>
</dbReference>
<dbReference type="GO" id="GO:0006261">
    <property type="term" value="P:DNA-templated DNA replication"/>
    <property type="evidence" value="ECO:0007669"/>
    <property type="project" value="TreeGrafter"/>
</dbReference>
<dbReference type="SUPFAM" id="SSF52540">
    <property type="entry name" value="P-loop containing nucleoside triphosphate hydrolases"/>
    <property type="match status" value="1"/>
</dbReference>
<dbReference type="EMBL" id="CAEY01000583">
    <property type="status" value="NOT_ANNOTATED_CDS"/>
    <property type="molecule type" value="Genomic_DNA"/>
</dbReference>
<dbReference type="InterPro" id="IPR003593">
    <property type="entry name" value="AAA+_ATPase"/>
</dbReference>
<proteinExistence type="inferred from homology"/>
<dbReference type="STRING" id="32264.T1KUW4"/>
<dbReference type="KEGG" id="tut:107367589"/>
<accession>T1KUW4</accession>
<evidence type="ECO:0000256" key="3">
    <source>
        <dbReference type="ARBA" id="ARBA00022705"/>
    </source>
</evidence>
<dbReference type="FunFam" id="3.40.50.300:FF:000129">
    <property type="entry name" value="Replication factor C subunit 5"/>
    <property type="match status" value="1"/>
</dbReference>
<dbReference type="GO" id="GO:0006281">
    <property type="term" value="P:DNA repair"/>
    <property type="evidence" value="ECO:0007669"/>
    <property type="project" value="TreeGrafter"/>
</dbReference>
<dbReference type="EnsemblMetazoa" id="tetur22g01510.1">
    <property type="protein sequence ID" value="tetur22g01510.1"/>
    <property type="gene ID" value="tetur22g01510"/>
</dbReference>
<evidence type="ECO:0000313" key="8">
    <source>
        <dbReference type="EnsemblMetazoa" id="tetur22g01510.1"/>
    </source>
</evidence>
<dbReference type="InterPro" id="IPR003959">
    <property type="entry name" value="ATPase_AAA_core"/>
</dbReference>
<comment type="subcellular location">
    <subcellularLocation>
        <location evidence="1">Nucleus</location>
    </subcellularLocation>
</comment>
<evidence type="ECO:0000256" key="6">
    <source>
        <dbReference type="ARBA" id="ARBA00023242"/>
    </source>
</evidence>
<evidence type="ECO:0000256" key="1">
    <source>
        <dbReference type="ARBA" id="ARBA00004123"/>
    </source>
</evidence>
<evidence type="ECO:0000256" key="4">
    <source>
        <dbReference type="ARBA" id="ARBA00022741"/>
    </source>
</evidence>
<comment type="similarity">
    <text evidence="2">Belongs to the activator 1 small subunits family.</text>
</comment>
<evidence type="ECO:0000256" key="5">
    <source>
        <dbReference type="ARBA" id="ARBA00022840"/>
    </source>
</evidence>
<gene>
    <name evidence="8" type="primary">107367589</name>
</gene>
<dbReference type="FunFam" id="1.20.272.10:FF:000011">
    <property type="entry name" value="Replication factor C subunit 2"/>
    <property type="match status" value="1"/>
</dbReference>
<dbReference type="Pfam" id="PF21960">
    <property type="entry name" value="RCF1-5-like_lid"/>
    <property type="match status" value="1"/>
</dbReference>
<dbReference type="GO" id="GO:0005634">
    <property type="term" value="C:nucleus"/>
    <property type="evidence" value="ECO:0007669"/>
    <property type="project" value="UniProtKB-SubCell"/>
</dbReference>
<sequence>MSQEVKRVMVPWVEKYRPKNIDEVVYQEEAVNVLKQCLKGDDFPNLLFYGPPGTGKTSTILALAREMFQDQFSSRVLELNASDERGIAVIREKVKRFAQQTVSRSENGNKYPPFKIIVLDEADSMTQSAQACLRRIMEKETKSTRFCIICNYISRIIDPIVSRCSKFRFKPLQQDLVMEKLATICNSENISLENDVVLTELIKVSGGDLRKAITFLQTAYRLKGDEILTINDVREVTGYIPENWIDMFVEACQKQSYENVEDVLNSMVAEGFSGAQLLNQLHDWVLGENCLLTDEQISELIEALALADYRLLEGADEFLQTFNVASVFIQLLGKK</sequence>
<dbReference type="Gene3D" id="1.10.8.60">
    <property type="match status" value="1"/>
</dbReference>
<keyword evidence="6" id="KW-0539">Nucleus</keyword>
<dbReference type="Pfam" id="PF08542">
    <property type="entry name" value="Rep_fac_C"/>
    <property type="match status" value="1"/>
</dbReference>
<dbReference type="InterPro" id="IPR013748">
    <property type="entry name" value="Rep_factorC_C"/>
</dbReference>
<evidence type="ECO:0000313" key="9">
    <source>
        <dbReference type="Proteomes" id="UP000015104"/>
    </source>
</evidence>
<dbReference type="Gene3D" id="1.20.272.10">
    <property type="match status" value="1"/>
</dbReference>
<protein>
    <recommendedName>
        <fullName evidence="7">AAA+ ATPase domain-containing protein</fullName>
    </recommendedName>
</protein>
<dbReference type="GO" id="GO:0003689">
    <property type="term" value="F:DNA clamp loader activity"/>
    <property type="evidence" value="ECO:0007669"/>
    <property type="project" value="TreeGrafter"/>
</dbReference>
<dbReference type="HOGENOM" id="CLU_042324_1_1_1"/>
<keyword evidence="4" id="KW-0547">Nucleotide-binding</keyword>
<dbReference type="InterPro" id="IPR050238">
    <property type="entry name" value="DNA_Rep/Repair_Clamp_Loader"/>
</dbReference>
<evidence type="ECO:0000259" key="7">
    <source>
        <dbReference type="SMART" id="SM00382"/>
    </source>
</evidence>
<dbReference type="CDD" id="cd18140">
    <property type="entry name" value="HLD_clamp_RFC"/>
    <property type="match status" value="1"/>
</dbReference>
<dbReference type="CDD" id="cd00009">
    <property type="entry name" value="AAA"/>
    <property type="match status" value="1"/>
</dbReference>
<keyword evidence="5" id="KW-0067">ATP-binding</keyword>
<dbReference type="EnsemblMetazoa" id="tetur22g01520.1">
    <property type="protein sequence ID" value="tetur22g01520.1"/>
    <property type="gene ID" value="tetur22g01520"/>
</dbReference>
<dbReference type="InterPro" id="IPR047854">
    <property type="entry name" value="RFC_lid"/>
</dbReference>
<dbReference type="GO" id="GO:0003677">
    <property type="term" value="F:DNA binding"/>
    <property type="evidence" value="ECO:0007669"/>
    <property type="project" value="InterPro"/>
</dbReference>
<dbReference type="OMA" id="GCQSGSF"/>
<name>T1KUW4_TETUR</name>
<dbReference type="Pfam" id="PF00004">
    <property type="entry name" value="AAA"/>
    <property type="match status" value="1"/>
</dbReference>
<dbReference type="Gene3D" id="3.40.50.300">
    <property type="entry name" value="P-loop containing nucleotide triphosphate hydrolases"/>
    <property type="match status" value="1"/>
</dbReference>
<dbReference type="InterPro" id="IPR008921">
    <property type="entry name" value="DNA_pol3_clamp-load_cplx_C"/>
</dbReference>
<dbReference type="EMBL" id="CAEY01000584">
    <property type="status" value="NOT_ANNOTATED_CDS"/>
    <property type="molecule type" value="Genomic_DNA"/>
</dbReference>
<organism evidence="8 9">
    <name type="scientific">Tetranychus urticae</name>
    <name type="common">Two-spotted spider mite</name>
    <dbReference type="NCBI Taxonomy" id="32264"/>
    <lineage>
        <taxon>Eukaryota</taxon>
        <taxon>Metazoa</taxon>
        <taxon>Ecdysozoa</taxon>
        <taxon>Arthropoda</taxon>
        <taxon>Chelicerata</taxon>
        <taxon>Arachnida</taxon>
        <taxon>Acari</taxon>
        <taxon>Acariformes</taxon>
        <taxon>Trombidiformes</taxon>
        <taxon>Prostigmata</taxon>
        <taxon>Eleutherengona</taxon>
        <taxon>Raphignathae</taxon>
        <taxon>Tetranychoidea</taxon>
        <taxon>Tetranychidae</taxon>
        <taxon>Tetranychus</taxon>
    </lineage>
</organism>
<reference evidence="8" key="2">
    <citation type="submission" date="2015-06" db="UniProtKB">
        <authorList>
            <consortium name="EnsemblMetazoa"/>
        </authorList>
    </citation>
    <scope>IDENTIFICATION</scope>
</reference>
<evidence type="ECO:0000256" key="2">
    <source>
        <dbReference type="ARBA" id="ARBA00005378"/>
    </source>
</evidence>
<dbReference type="GO" id="GO:0016887">
    <property type="term" value="F:ATP hydrolysis activity"/>
    <property type="evidence" value="ECO:0007669"/>
    <property type="project" value="InterPro"/>
</dbReference>
<dbReference type="GO" id="GO:0005524">
    <property type="term" value="F:ATP binding"/>
    <property type="evidence" value="ECO:0007669"/>
    <property type="project" value="UniProtKB-KW"/>
</dbReference>
<dbReference type="PANTHER" id="PTHR11669:SF20">
    <property type="entry name" value="REPLICATION FACTOR C SUBUNIT 4"/>
    <property type="match status" value="1"/>
</dbReference>
<keyword evidence="9" id="KW-1185">Reference proteome</keyword>
<keyword evidence="3" id="KW-0235">DNA replication</keyword>
<dbReference type="GO" id="GO:0005663">
    <property type="term" value="C:DNA replication factor C complex"/>
    <property type="evidence" value="ECO:0007669"/>
    <property type="project" value="TreeGrafter"/>
</dbReference>
<feature type="domain" description="AAA+ ATPase" evidence="7">
    <location>
        <begin position="42"/>
        <end position="175"/>
    </location>
</feature>
<dbReference type="eggNOG" id="KOG0989">
    <property type="taxonomic scope" value="Eukaryota"/>
</dbReference>
<reference evidence="9" key="1">
    <citation type="submission" date="2011-08" db="EMBL/GenBank/DDBJ databases">
        <authorList>
            <person name="Rombauts S."/>
        </authorList>
    </citation>
    <scope>NUCLEOTIDE SEQUENCE</scope>
    <source>
        <strain evidence="9">London</strain>
    </source>
</reference>
<dbReference type="InterPro" id="IPR027417">
    <property type="entry name" value="P-loop_NTPase"/>
</dbReference>
<dbReference type="SUPFAM" id="SSF48019">
    <property type="entry name" value="post-AAA+ oligomerization domain-like"/>
    <property type="match status" value="1"/>
</dbReference>
<dbReference type="Proteomes" id="UP000015104">
    <property type="component" value="Unassembled WGS sequence"/>
</dbReference>